<organism evidence="2 3">
    <name type="scientific">Cotesia congregata</name>
    <name type="common">Parasitoid wasp</name>
    <name type="synonym">Apanteles congregatus</name>
    <dbReference type="NCBI Taxonomy" id="51543"/>
    <lineage>
        <taxon>Eukaryota</taxon>
        <taxon>Metazoa</taxon>
        <taxon>Ecdysozoa</taxon>
        <taxon>Arthropoda</taxon>
        <taxon>Hexapoda</taxon>
        <taxon>Insecta</taxon>
        <taxon>Pterygota</taxon>
        <taxon>Neoptera</taxon>
        <taxon>Endopterygota</taxon>
        <taxon>Hymenoptera</taxon>
        <taxon>Apocrita</taxon>
        <taxon>Ichneumonoidea</taxon>
        <taxon>Braconidae</taxon>
        <taxon>Microgastrinae</taxon>
        <taxon>Cotesia</taxon>
    </lineage>
</organism>
<protein>
    <submittedName>
        <fullName evidence="2">Odorant binding protein 139.10646</fullName>
    </submittedName>
</protein>
<feature type="signal peptide" evidence="1">
    <location>
        <begin position="1"/>
        <end position="24"/>
    </location>
</feature>
<accession>A0A8J2EN16</accession>
<keyword evidence="3" id="KW-1185">Reference proteome</keyword>
<dbReference type="EMBL" id="CAJNRD030001116">
    <property type="protein sequence ID" value="CAG5075064.1"/>
    <property type="molecule type" value="Genomic_DNA"/>
</dbReference>
<feature type="chain" id="PRO_5035184071" evidence="1">
    <location>
        <begin position="25"/>
        <end position="165"/>
    </location>
</feature>
<comment type="caution">
    <text evidence="2">The sequence shown here is derived from an EMBL/GenBank/DDBJ whole genome shotgun (WGS) entry which is preliminary data.</text>
</comment>
<dbReference type="Proteomes" id="UP000786811">
    <property type="component" value="Unassembled WGS sequence"/>
</dbReference>
<dbReference type="Gene3D" id="1.10.238.20">
    <property type="entry name" value="Pheromone/general odorant binding protein domain"/>
    <property type="match status" value="1"/>
</dbReference>
<dbReference type="AlphaFoldDB" id="A0A8J2EN16"/>
<dbReference type="SUPFAM" id="SSF47565">
    <property type="entry name" value="Insect pheromone/odorant-binding proteins"/>
    <property type="match status" value="1"/>
</dbReference>
<sequence>MYLFAVFVAAQILALQINAASVSADKHVEKFQKKCPVFPNNLEKTIDFAEKSYQSLLVSGVPEEILNKEIDRMVVCVFQHLGLIKPDNSCDAKAVVNFFKETSPYFREQLRASEKKLASFERCLSKKSESAEEARDWIINCLQKEIWLHPVDYKPKEIDEKEKNF</sequence>
<reference evidence="2" key="1">
    <citation type="submission" date="2021-04" db="EMBL/GenBank/DDBJ databases">
        <authorList>
            <person name="Chebbi M.A.C M."/>
        </authorList>
    </citation>
    <scope>NUCLEOTIDE SEQUENCE</scope>
</reference>
<proteinExistence type="predicted"/>
<dbReference type="InterPro" id="IPR006170">
    <property type="entry name" value="PBP/GOBP"/>
</dbReference>
<gene>
    <name evidence="2" type="ORF">HICCMSTLAB_LOCUS1240</name>
</gene>
<evidence type="ECO:0000313" key="2">
    <source>
        <dbReference type="EMBL" id="CAG5075064.1"/>
    </source>
</evidence>
<dbReference type="Pfam" id="PF01395">
    <property type="entry name" value="PBP_GOBP"/>
    <property type="match status" value="1"/>
</dbReference>
<dbReference type="InterPro" id="IPR036728">
    <property type="entry name" value="PBP_GOBP_sf"/>
</dbReference>
<dbReference type="GO" id="GO:0005549">
    <property type="term" value="F:odorant binding"/>
    <property type="evidence" value="ECO:0007669"/>
    <property type="project" value="InterPro"/>
</dbReference>
<keyword evidence="1" id="KW-0732">Signal</keyword>
<name>A0A8J2EN16_COTCN</name>
<evidence type="ECO:0000256" key="1">
    <source>
        <dbReference type="SAM" id="SignalP"/>
    </source>
</evidence>
<dbReference type="OrthoDB" id="7679027at2759"/>
<evidence type="ECO:0000313" key="3">
    <source>
        <dbReference type="Proteomes" id="UP000786811"/>
    </source>
</evidence>